<gene>
    <name evidence="1" type="ORF">PDIGIT_LOCUS4600</name>
</gene>
<sequence>MHTWSAPYVFCGGVAKHTPRGVAWRGATRHHSATPPASCTRTIDIIIMGIDSANAYFPFLQLPRELRDQIYNYVFSIPDSRGDRALRIERRHLKHFKPSVSSIILVLHHEYFLLNRQVCREALEVLFKNHSIFLSGGPYVLKQLLARIEHKGGPFKQYLRWIKQIELDWVTFPNLRAYPPERSEGRDEWWWEADNHEVDVDYIRGAQYSGYYDEHDYEGGYYDDNFYEAEDESLYPNWPEPASRPGPSAGDVFGFSSLYPFTDPSREPDYDVAATNDIETKLDLLISMEVTPLFDYLATPTFTISSIALPLYFISKQSYHGRNISRPGYALPLKIRYWVQVCVHALLMLHNSSTSLSSSPNLQEVRIKYMPWDIWASMDPTDDLSRMVDKGIWFRPGEDHNNEREREGEAFRAVWATLQDTYGLCKGKDRMGLRADIRFVKWEGDLDKWRVGDELEVVFTKSGTIS</sequence>
<organism evidence="1 2">
    <name type="scientific">Periconia digitata</name>
    <dbReference type="NCBI Taxonomy" id="1303443"/>
    <lineage>
        <taxon>Eukaryota</taxon>
        <taxon>Fungi</taxon>
        <taxon>Dikarya</taxon>
        <taxon>Ascomycota</taxon>
        <taxon>Pezizomycotina</taxon>
        <taxon>Dothideomycetes</taxon>
        <taxon>Pleosporomycetidae</taxon>
        <taxon>Pleosporales</taxon>
        <taxon>Massarineae</taxon>
        <taxon>Periconiaceae</taxon>
        <taxon>Periconia</taxon>
    </lineage>
</organism>
<keyword evidence="2" id="KW-1185">Reference proteome</keyword>
<dbReference type="PANTHER" id="PTHR42085">
    <property type="entry name" value="F-BOX DOMAIN-CONTAINING PROTEIN"/>
    <property type="match status" value="1"/>
</dbReference>
<accession>A0A9W4UAV8</accession>
<protein>
    <submittedName>
        <fullName evidence="1">Uncharacterized protein</fullName>
    </submittedName>
</protein>
<dbReference type="Proteomes" id="UP001152607">
    <property type="component" value="Unassembled WGS sequence"/>
</dbReference>
<dbReference type="InterPro" id="IPR038883">
    <property type="entry name" value="AN11006-like"/>
</dbReference>
<proteinExistence type="predicted"/>
<dbReference type="EMBL" id="CAOQHR010000003">
    <property type="protein sequence ID" value="CAI6331575.1"/>
    <property type="molecule type" value="Genomic_DNA"/>
</dbReference>
<dbReference type="PANTHER" id="PTHR42085:SF8">
    <property type="entry name" value="F-BOX DOMAIN-CONTAINING PROTEIN"/>
    <property type="match status" value="1"/>
</dbReference>
<dbReference type="OrthoDB" id="62952at2759"/>
<evidence type="ECO:0000313" key="1">
    <source>
        <dbReference type="EMBL" id="CAI6331575.1"/>
    </source>
</evidence>
<dbReference type="AlphaFoldDB" id="A0A9W4UAV8"/>
<name>A0A9W4UAV8_9PLEO</name>
<comment type="caution">
    <text evidence="1">The sequence shown here is derived from an EMBL/GenBank/DDBJ whole genome shotgun (WGS) entry which is preliminary data.</text>
</comment>
<evidence type="ECO:0000313" key="2">
    <source>
        <dbReference type="Proteomes" id="UP001152607"/>
    </source>
</evidence>
<reference evidence="1" key="1">
    <citation type="submission" date="2023-01" db="EMBL/GenBank/DDBJ databases">
        <authorList>
            <person name="Van Ghelder C."/>
            <person name="Rancurel C."/>
        </authorList>
    </citation>
    <scope>NUCLEOTIDE SEQUENCE</scope>
    <source>
        <strain evidence="1">CNCM I-4278</strain>
    </source>
</reference>